<name>A0A4R4IXC8_PHOLU</name>
<dbReference type="Pfam" id="PF03738">
    <property type="entry name" value="GSP_synth"/>
    <property type="match status" value="2"/>
</dbReference>
<dbReference type="SUPFAM" id="SSF56059">
    <property type="entry name" value="Glutathione synthetase ATP-binding domain-like"/>
    <property type="match status" value="2"/>
</dbReference>
<keyword evidence="1" id="KW-0436">Ligase</keyword>
<gene>
    <name evidence="7" type="ORF">C5468_20520</name>
</gene>
<keyword evidence="2" id="KW-0479">Metal-binding</keyword>
<feature type="non-terminal residue" evidence="7">
    <location>
        <position position="1"/>
    </location>
</feature>
<dbReference type="Gene3D" id="3.30.1490.330">
    <property type="match status" value="1"/>
</dbReference>
<dbReference type="GO" id="GO:0046872">
    <property type="term" value="F:metal ion binding"/>
    <property type="evidence" value="ECO:0007669"/>
    <property type="project" value="UniProtKB-KW"/>
</dbReference>
<keyword evidence="3" id="KW-0547">Nucleotide-binding</keyword>
<evidence type="ECO:0000313" key="8">
    <source>
        <dbReference type="Proteomes" id="UP000295550"/>
    </source>
</evidence>
<reference evidence="7 8" key="1">
    <citation type="journal article" date="2019" name="Int. J. Syst. Evol. Microbiol.">
        <title>Photorhabdus khanii subsp. guanajuatensis subsp. nov., isolated from Heterorhabditis atacamensis, and Photorhabdus luminescens subsp. mexicana subsp. nov., isolated from Heterorhabditis mexicana entomopathogenic nematodes.</title>
        <authorList>
            <person name="Machado R.A.R."/>
            <person name="Bruno P."/>
            <person name="Arce C.C.M."/>
            <person name="Liechti N."/>
            <person name="Kohler A."/>
            <person name="Bernal J."/>
            <person name="Bruggmann R."/>
            <person name="Turlings T.C.J."/>
        </authorList>
    </citation>
    <scope>NUCLEOTIDE SEQUENCE [LARGE SCALE GENOMIC DNA]</scope>
    <source>
        <strain evidence="7 8">MEX47-22</strain>
    </source>
</reference>
<evidence type="ECO:0000256" key="4">
    <source>
        <dbReference type="ARBA" id="ARBA00022840"/>
    </source>
</evidence>
<dbReference type="GO" id="GO:0005524">
    <property type="term" value="F:ATP binding"/>
    <property type="evidence" value="ECO:0007669"/>
    <property type="project" value="UniProtKB-KW"/>
</dbReference>
<keyword evidence="5" id="KW-0460">Magnesium</keyword>
<dbReference type="Proteomes" id="UP000295550">
    <property type="component" value="Unassembled WGS sequence"/>
</dbReference>
<evidence type="ECO:0000259" key="6">
    <source>
        <dbReference type="Pfam" id="PF03738"/>
    </source>
</evidence>
<evidence type="ECO:0000256" key="2">
    <source>
        <dbReference type="ARBA" id="ARBA00022723"/>
    </source>
</evidence>
<dbReference type="EMBL" id="PUJX01000028">
    <property type="protein sequence ID" value="TDB45618.1"/>
    <property type="molecule type" value="Genomic_DNA"/>
</dbReference>
<accession>A0A4R4IXC8</accession>
<dbReference type="GO" id="GO:0016874">
    <property type="term" value="F:ligase activity"/>
    <property type="evidence" value="ECO:0007669"/>
    <property type="project" value="UniProtKB-KW"/>
</dbReference>
<feature type="domain" description="Glutathionylspermidine synthase pre-ATP-grasp-like" evidence="6">
    <location>
        <begin position="90"/>
        <end position="160"/>
    </location>
</feature>
<dbReference type="InterPro" id="IPR005494">
    <property type="entry name" value="GSPS_pre-ATP-grasp-like_dom"/>
</dbReference>
<evidence type="ECO:0000256" key="5">
    <source>
        <dbReference type="ARBA" id="ARBA00022842"/>
    </source>
</evidence>
<protein>
    <recommendedName>
        <fullName evidence="6">Glutathionylspermidine synthase pre-ATP-grasp-like domain-containing protein</fullName>
    </recommendedName>
</protein>
<dbReference type="AlphaFoldDB" id="A0A4R4IXC8"/>
<feature type="domain" description="Glutathionylspermidine synthase pre-ATP-grasp-like" evidence="6">
    <location>
        <begin position="1"/>
        <end position="89"/>
    </location>
</feature>
<evidence type="ECO:0000313" key="7">
    <source>
        <dbReference type="EMBL" id="TDB45618.1"/>
    </source>
</evidence>
<sequence length="166" mass="19474">FGFHTIDNEPYWTEDHYYHFTLKQIEEHIEAPTAEIHQLSLQAVEQVINSDELMAKFQIPEAMWSLVRGSWQRRDPSLYSRLDFAYDPQAKRLTHYVMKPIFSREGANISIHKDGKVVEEVDGPYGEEGYEEDYVVQQYTPLPKIGDSHVLIGSWLVNDTFDQYFN</sequence>
<keyword evidence="4" id="KW-0067">ATP-binding</keyword>
<organism evidence="7 8">
    <name type="scientific">Photorhabdus luminescens subsp. mexicana</name>
    <dbReference type="NCBI Taxonomy" id="2100167"/>
    <lineage>
        <taxon>Bacteria</taxon>
        <taxon>Pseudomonadati</taxon>
        <taxon>Pseudomonadota</taxon>
        <taxon>Gammaproteobacteria</taxon>
        <taxon>Enterobacterales</taxon>
        <taxon>Morganellaceae</taxon>
        <taxon>Photorhabdus</taxon>
    </lineage>
</organism>
<evidence type="ECO:0000256" key="1">
    <source>
        <dbReference type="ARBA" id="ARBA00022598"/>
    </source>
</evidence>
<comment type="caution">
    <text evidence="7">The sequence shown here is derived from an EMBL/GenBank/DDBJ whole genome shotgun (WGS) entry which is preliminary data.</text>
</comment>
<evidence type="ECO:0000256" key="3">
    <source>
        <dbReference type="ARBA" id="ARBA00022741"/>
    </source>
</evidence>
<proteinExistence type="predicted"/>